<comment type="caution">
    <text evidence="2">The sequence shown here is derived from an EMBL/GenBank/DDBJ whole genome shotgun (WGS) entry which is preliminary data.</text>
</comment>
<evidence type="ECO:0008006" key="4">
    <source>
        <dbReference type="Google" id="ProtNLM"/>
    </source>
</evidence>
<dbReference type="Proteomes" id="UP000295793">
    <property type="component" value="Unassembled WGS sequence"/>
</dbReference>
<evidence type="ECO:0000313" key="3">
    <source>
        <dbReference type="Proteomes" id="UP000295793"/>
    </source>
</evidence>
<reference evidence="2 3" key="1">
    <citation type="submission" date="2019-03" db="EMBL/GenBank/DDBJ databases">
        <title>Genomic Encyclopedia of Archaeal and Bacterial Type Strains, Phase II (KMG-II): from individual species to whole genera.</title>
        <authorList>
            <person name="Goeker M."/>
        </authorList>
    </citation>
    <scope>NUCLEOTIDE SEQUENCE [LARGE SCALE GENOMIC DNA]</scope>
    <source>
        <strain evidence="2 3">DSM 15388</strain>
    </source>
</reference>
<accession>A0A4R3HWY6</accession>
<sequence>MKNMKSKLAAAGLALVMSASAVSSFAGTSDTTSLEYIYGELGLTAEQQLAASDAISDLKQNQTSWGSLISVKRHSDKASTAQMKTMTRSYLNAQEAALQDKLDDVMSDDQAEQLVAFVDINMPAPDYFAYLDSDD</sequence>
<dbReference type="EMBL" id="SLZR01000018">
    <property type="protein sequence ID" value="TCS37672.1"/>
    <property type="molecule type" value="Genomic_DNA"/>
</dbReference>
<feature type="signal peptide" evidence="1">
    <location>
        <begin position="1"/>
        <end position="26"/>
    </location>
</feature>
<evidence type="ECO:0000256" key="1">
    <source>
        <dbReference type="SAM" id="SignalP"/>
    </source>
</evidence>
<organism evidence="2 3">
    <name type="scientific">Reinekea marinisedimentorum</name>
    <dbReference type="NCBI Taxonomy" id="230495"/>
    <lineage>
        <taxon>Bacteria</taxon>
        <taxon>Pseudomonadati</taxon>
        <taxon>Pseudomonadota</taxon>
        <taxon>Gammaproteobacteria</taxon>
        <taxon>Oceanospirillales</taxon>
        <taxon>Saccharospirillaceae</taxon>
        <taxon>Reinekea</taxon>
    </lineage>
</organism>
<keyword evidence="3" id="KW-1185">Reference proteome</keyword>
<evidence type="ECO:0000313" key="2">
    <source>
        <dbReference type="EMBL" id="TCS37672.1"/>
    </source>
</evidence>
<keyword evidence="1" id="KW-0732">Signal</keyword>
<protein>
    <recommendedName>
        <fullName evidence="4">LTXXQ motif family protein</fullName>
    </recommendedName>
</protein>
<proteinExistence type="predicted"/>
<feature type="chain" id="PRO_5020441387" description="LTXXQ motif family protein" evidence="1">
    <location>
        <begin position="27"/>
        <end position="135"/>
    </location>
</feature>
<dbReference type="RefSeq" id="WP_132703223.1">
    <property type="nucleotide sequence ID" value="NZ_SLZR01000018.1"/>
</dbReference>
<name>A0A4R3HWY6_9GAMM</name>
<dbReference type="AlphaFoldDB" id="A0A4R3HWY6"/>
<gene>
    <name evidence="2" type="ORF">BCF53_11831</name>
</gene>